<evidence type="ECO:0000313" key="2">
    <source>
        <dbReference type="Proteomes" id="UP000184612"/>
    </source>
</evidence>
<sequence length="99" mass="11719">MRERQVLNIGLCPNNMNEIHQLLDNIFNGYIKQSSNEQDNIFNILFKKNDHFVCIIGEMHEDIVTLLFYGNIDLHEIEKKIKSLNIDYFRTVFSKQTLS</sequence>
<dbReference type="STRING" id="1121345.SAMN02745217_00107"/>
<organism evidence="1 2">
    <name type="scientific">Anaerocolumna xylanovorans DSM 12503</name>
    <dbReference type="NCBI Taxonomy" id="1121345"/>
    <lineage>
        <taxon>Bacteria</taxon>
        <taxon>Bacillati</taxon>
        <taxon>Bacillota</taxon>
        <taxon>Clostridia</taxon>
        <taxon>Lachnospirales</taxon>
        <taxon>Lachnospiraceae</taxon>
        <taxon>Anaerocolumna</taxon>
    </lineage>
</organism>
<reference evidence="1 2" key="1">
    <citation type="submission" date="2016-12" db="EMBL/GenBank/DDBJ databases">
        <authorList>
            <person name="Song W.-J."/>
            <person name="Kurnit D.M."/>
        </authorList>
    </citation>
    <scope>NUCLEOTIDE SEQUENCE [LARGE SCALE GENOMIC DNA]</scope>
    <source>
        <strain evidence="1 2">DSM 12503</strain>
    </source>
</reference>
<dbReference type="EMBL" id="FRFD01000003">
    <property type="protein sequence ID" value="SHO43142.1"/>
    <property type="molecule type" value="Genomic_DNA"/>
</dbReference>
<dbReference type="Proteomes" id="UP000184612">
    <property type="component" value="Unassembled WGS sequence"/>
</dbReference>
<accession>A0A1M7XWV3</accession>
<keyword evidence="2" id="KW-1185">Reference proteome</keyword>
<evidence type="ECO:0000313" key="1">
    <source>
        <dbReference type="EMBL" id="SHO43142.1"/>
    </source>
</evidence>
<protein>
    <submittedName>
        <fullName evidence="1">Uncharacterized protein</fullName>
    </submittedName>
</protein>
<dbReference type="RefSeq" id="WP_073586868.1">
    <property type="nucleotide sequence ID" value="NZ_FRFD01000003.1"/>
</dbReference>
<proteinExistence type="predicted"/>
<name>A0A1M7XWV3_9FIRM</name>
<dbReference type="AlphaFoldDB" id="A0A1M7XWV3"/>
<gene>
    <name evidence="1" type="ORF">SAMN02745217_00107</name>
</gene>